<evidence type="ECO:0000256" key="3">
    <source>
        <dbReference type="ARBA" id="ARBA00012895"/>
    </source>
</evidence>
<evidence type="ECO:0000256" key="7">
    <source>
        <dbReference type="ARBA" id="ARBA00023125"/>
    </source>
</evidence>
<dbReference type="Gene3D" id="3.30.565.10">
    <property type="entry name" value="Histidine kinase-like ATPase, C-terminal domain"/>
    <property type="match status" value="1"/>
</dbReference>
<dbReference type="PANTHER" id="PTHR45866">
    <property type="entry name" value="DNA GYRASE/TOPOISOMERASE SUBUNIT B"/>
    <property type="match status" value="1"/>
</dbReference>
<dbReference type="GO" id="GO:0003918">
    <property type="term" value="F:DNA topoisomerase type II (double strand cut, ATP-hydrolyzing) activity"/>
    <property type="evidence" value="ECO:0007669"/>
    <property type="project" value="UniProtKB-EC"/>
</dbReference>
<name>A0A9J7BSG1_9BACT</name>
<dbReference type="EMBL" id="CP093313">
    <property type="protein sequence ID" value="UWZ83973.1"/>
    <property type="molecule type" value="Genomic_DNA"/>
</dbReference>
<sequence>MDGVALHLEEQAQIAAVRVEVVLHSDGSVTVFNDGRGLPVDRDGIEPHKSRAEKILTSLYAPAMNGLAIANALSQQLNLKIFRDGNVWQQEYRAGNPTNELMRAGTSSRHGTQIHFLLDPGIFSTTEFDFDSLSRDLRTLASKHANLTIKLTDERTTD</sequence>
<gene>
    <name evidence="9" type="ORF">MOP44_25865</name>
</gene>
<evidence type="ECO:0000313" key="10">
    <source>
        <dbReference type="Proteomes" id="UP001059380"/>
    </source>
</evidence>
<dbReference type="GO" id="GO:0005524">
    <property type="term" value="F:ATP binding"/>
    <property type="evidence" value="ECO:0007669"/>
    <property type="project" value="UniProtKB-KW"/>
</dbReference>
<evidence type="ECO:0000256" key="6">
    <source>
        <dbReference type="ARBA" id="ARBA00023029"/>
    </source>
</evidence>
<evidence type="ECO:0000256" key="5">
    <source>
        <dbReference type="ARBA" id="ARBA00022840"/>
    </source>
</evidence>
<dbReference type="PANTHER" id="PTHR45866:SF1">
    <property type="entry name" value="DNA GYRASE SUBUNIT B, MITOCHONDRIAL"/>
    <property type="match status" value="1"/>
</dbReference>
<dbReference type="EC" id="5.6.2.2" evidence="3"/>
<evidence type="ECO:0000256" key="8">
    <source>
        <dbReference type="ARBA" id="ARBA00023235"/>
    </source>
</evidence>
<dbReference type="Proteomes" id="UP001059380">
    <property type="component" value="Chromosome"/>
</dbReference>
<comment type="similarity">
    <text evidence="2">Belongs to the type II topoisomerase GyrB family.</text>
</comment>
<accession>A0A9J7BSG1</accession>
<evidence type="ECO:0000256" key="2">
    <source>
        <dbReference type="ARBA" id="ARBA00010708"/>
    </source>
</evidence>
<comment type="catalytic activity">
    <reaction evidence="1">
        <text>ATP-dependent breakage, passage and rejoining of double-stranded DNA.</text>
        <dbReference type="EC" id="5.6.2.2"/>
    </reaction>
</comment>
<keyword evidence="10" id="KW-1185">Reference proteome</keyword>
<evidence type="ECO:0000256" key="1">
    <source>
        <dbReference type="ARBA" id="ARBA00000185"/>
    </source>
</evidence>
<keyword evidence="4" id="KW-0547">Nucleotide-binding</keyword>
<dbReference type="KEGG" id="orp:MOP44_25865"/>
<reference evidence="9" key="1">
    <citation type="submission" date="2021-04" db="EMBL/GenBank/DDBJ databases">
        <title>Phylogenetic analysis of Acidobacteriaceae.</title>
        <authorList>
            <person name="Qiu L."/>
            <person name="Zhang Q."/>
        </authorList>
    </citation>
    <scope>NUCLEOTIDE SEQUENCE</scope>
    <source>
        <strain evidence="9">DSM 25168</strain>
    </source>
</reference>
<keyword evidence="6" id="KW-0799">Topoisomerase</keyword>
<organism evidence="9 10">
    <name type="scientific">Occallatibacter riparius</name>
    <dbReference type="NCBI Taxonomy" id="1002689"/>
    <lineage>
        <taxon>Bacteria</taxon>
        <taxon>Pseudomonadati</taxon>
        <taxon>Acidobacteriota</taxon>
        <taxon>Terriglobia</taxon>
        <taxon>Terriglobales</taxon>
        <taxon>Acidobacteriaceae</taxon>
        <taxon>Occallatibacter</taxon>
    </lineage>
</organism>
<keyword evidence="7" id="KW-0238">DNA-binding</keyword>
<keyword evidence="8" id="KW-0413">Isomerase</keyword>
<dbReference type="RefSeq" id="WP_260793476.1">
    <property type="nucleotide sequence ID" value="NZ_CP093313.1"/>
</dbReference>
<evidence type="ECO:0000256" key="4">
    <source>
        <dbReference type="ARBA" id="ARBA00022741"/>
    </source>
</evidence>
<evidence type="ECO:0000313" key="9">
    <source>
        <dbReference type="EMBL" id="UWZ83973.1"/>
    </source>
</evidence>
<dbReference type="AlphaFoldDB" id="A0A9J7BSG1"/>
<protein>
    <recommendedName>
        <fullName evidence="3">DNA topoisomerase (ATP-hydrolyzing)</fullName>
        <ecNumber evidence="3">5.6.2.2</ecNumber>
    </recommendedName>
</protein>
<dbReference type="SUPFAM" id="SSF55874">
    <property type="entry name" value="ATPase domain of HSP90 chaperone/DNA topoisomerase II/histidine kinase"/>
    <property type="match status" value="1"/>
</dbReference>
<keyword evidence="5" id="KW-0067">ATP-binding</keyword>
<dbReference type="GO" id="GO:0003677">
    <property type="term" value="F:DNA binding"/>
    <property type="evidence" value="ECO:0007669"/>
    <property type="project" value="UniProtKB-KW"/>
</dbReference>
<dbReference type="InterPro" id="IPR036890">
    <property type="entry name" value="HATPase_C_sf"/>
</dbReference>
<proteinExistence type="inferred from homology"/>